<evidence type="ECO:0000313" key="2">
    <source>
        <dbReference type="EMBL" id="PRQ46292.1"/>
    </source>
</evidence>
<accession>A0A2P6RIM8</accession>
<keyword evidence="1" id="KW-1133">Transmembrane helix</keyword>
<dbReference type="GO" id="GO:0034728">
    <property type="term" value="P:nucleosome organization"/>
    <property type="evidence" value="ECO:0007669"/>
    <property type="project" value="TreeGrafter"/>
</dbReference>
<dbReference type="InterPro" id="IPR037027">
    <property type="entry name" value="YqgF/RNaseH-like_dom_sf"/>
</dbReference>
<dbReference type="GO" id="GO:0042393">
    <property type="term" value="F:histone binding"/>
    <property type="evidence" value="ECO:0007669"/>
    <property type="project" value="TreeGrafter"/>
</dbReference>
<dbReference type="GO" id="GO:0140673">
    <property type="term" value="P:transcription elongation-coupled chromatin remodeling"/>
    <property type="evidence" value="ECO:0007669"/>
    <property type="project" value="InterPro"/>
</dbReference>
<dbReference type="Proteomes" id="UP000238479">
    <property type="component" value="Chromosome 2"/>
</dbReference>
<dbReference type="PANTHER" id="PTHR10145:SF6">
    <property type="entry name" value="TRANSCRIPTION ELONGATION FACTOR SPT6"/>
    <property type="match status" value="1"/>
</dbReference>
<dbReference type="InterPro" id="IPR017072">
    <property type="entry name" value="TF_Spt6"/>
</dbReference>
<dbReference type="STRING" id="74649.A0A2P6RIM8"/>
<name>A0A2P6RIM8_ROSCH</name>
<dbReference type="GO" id="GO:0003746">
    <property type="term" value="F:translation elongation factor activity"/>
    <property type="evidence" value="ECO:0007669"/>
    <property type="project" value="UniProtKB-KW"/>
</dbReference>
<protein>
    <submittedName>
        <fullName evidence="2">Putative ribonuclease H-like domain, transcription elongation factor Spt6, Tex-like protein</fullName>
    </submittedName>
</protein>
<keyword evidence="1" id="KW-0812">Transmembrane</keyword>
<dbReference type="EMBL" id="PDCK01000040">
    <property type="protein sequence ID" value="PRQ46292.1"/>
    <property type="molecule type" value="Genomic_DNA"/>
</dbReference>
<dbReference type="Gramene" id="PRQ46292">
    <property type="protein sequence ID" value="PRQ46292"/>
    <property type="gene ID" value="RchiOBHm_Chr2g0087471"/>
</dbReference>
<dbReference type="AlphaFoldDB" id="A0A2P6RIM8"/>
<dbReference type="InterPro" id="IPR023323">
    <property type="entry name" value="Tex-like_dom_sf"/>
</dbReference>
<dbReference type="Gene3D" id="1.10.3500.10">
    <property type="entry name" value="Tex N-terminal region-like"/>
    <property type="match status" value="1"/>
</dbReference>
<dbReference type="PANTHER" id="PTHR10145">
    <property type="entry name" value="TRANSCRIPTION ELONGATION FACTOR SPT6"/>
    <property type="match status" value="1"/>
</dbReference>
<organism evidence="2 3">
    <name type="scientific">Rosa chinensis</name>
    <name type="common">China rose</name>
    <dbReference type="NCBI Taxonomy" id="74649"/>
    <lineage>
        <taxon>Eukaryota</taxon>
        <taxon>Viridiplantae</taxon>
        <taxon>Streptophyta</taxon>
        <taxon>Embryophyta</taxon>
        <taxon>Tracheophyta</taxon>
        <taxon>Spermatophyta</taxon>
        <taxon>Magnoliopsida</taxon>
        <taxon>eudicotyledons</taxon>
        <taxon>Gunneridae</taxon>
        <taxon>Pentapetalae</taxon>
        <taxon>rosids</taxon>
        <taxon>fabids</taxon>
        <taxon>Rosales</taxon>
        <taxon>Rosaceae</taxon>
        <taxon>Rosoideae</taxon>
        <taxon>Rosoideae incertae sedis</taxon>
        <taxon>Rosa</taxon>
    </lineage>
</organism>
<keyword evidence="3" id="KW-1185">Reference proteome</keyword>
<proteinExistence type="predicted"/>
<dbReference type="GO" id="GO:0031491">
    <property type="term" value="F:nucleosome binding"/>
    <property type="evidence" value="ECO:0007669"/>
    <property type="project" value="TreeGrafter"/>
</dbReference>
<comment type="caution">
    <text evidence="2">The sequence shown here is derived from an EMBL/GenBank/DDBJ whole genome shotgun (WGS) entry which is preliminary data.</text>
</comment>
<keyword evidence="2" id="KW-0648">Protein biosynthesis</keyword>
<evidence type="ECO:0000313" key="3">
    <source>
        <dbReference type="Proteomes" id="UP000238479"/>
    </source>
</evidence>
<dbReference type="Gene3D" id="3.30.420.140">
    <property type="entry name" value="YqgF/RNase H-like domain"/>
    <property type="match status" value="1"/>
</dbReference>
<evidence type="ECO:0000256" key="1">
    <source>
        <dbReference type="SAM" id="Phobius"/>
    </source>
</evidence>
<feature type="transmembrane region" description="Helical" evidence="1">
    <location>
        <begin position="139"/>
        <end position="156"/>
    </location>
</feature>
<reference evidence="2 3" key="1">
    <citation type="journal article" date="2018" name="Nat. Genet.">
        <title>The Rosa genome provides new insights in the design of modern roses.</title>
        <authorList>
            <person name="Bendahmane M."/>
        </authorList>
    </citation>
    <scope>NUCLEOTIDE SEQUENCE [LARGE SCALE GENOMIC DNA]</scope>
    <source>
        <strain evidence="3">cv. Old Blush</strain>
    </source>
</reference>
<dbReference type="SUPFAM" id="SSF158832">
    <property type="entry name" value="Tex N-terminal region-like"/>
    <property type="match status" value="1"/>
</dbReference>
<dbReference type="SUPFAM" id="SSF53098">
    <property type="entry name" value="Ribonuclease H-like"/>
    <property type="match status" value="1"/>
</dbReference>
<dbReference type="InterPro" id="IPR012337">
    <property type="entry name" value="RNaseH-like_sf"/>
</dbReference>
<keyword evidence="2" id="KW-0251">Elongation factor</keyword>
<sequence>MHNGCSSRRPKRINLINVTFELPEDQLNKLLSDFKKFYLRASVSKSAQLWNEQRKLISQNAIFDFLLPLMEKEARSLLTSRAKNWLLMGKLCGIKSPWLRHINIRKMRLSQMMKLLLHRGSWLAVGVKLKVPFHGSLSTTLKTAMILLLLGSIIIMKKKRVLKFVTDHQPSVVVIGAVNIYVRGEVSEKTKALFPFRIVYGDESLGRLYENSQTSSNQLPGQSDNVKRAVALGRYLQNPLAMVATLCGPGRDILSWKLLMQFPF</sequence>
<keyword evidence="1" id="KW-0472">Membrane</keyword>
<dbReference type="GO" id="GO:0008023">
    <property type="term" value="C:transcription elongation factor complex"/>
    <property type="evidence" value="ECO:0007669"/>
    <property type="project" value="TreeGrafter"/>
</dbReference>
<gene>
    <name evidence="2" type="ORF">RchiOBHm_Chr2g0087471</name>
</gene>